<organism evidence="1 2">
    <name type="scientific">Bifidobacterium cuniculi</name>
    <dbReference type="NCBI Taxonomy" id="1688"/>
    <lineage>
        <taxon>Bacteria</taxon>
        <taxon>Bacillati</taxon>
        <taxon>Actinomycetota</taxon>
        <taxon>Actinomycetes</taxon>
        <taxon>Bifidobacteriales</taxon>
        <taxon>Bifidobacteriaceae</taxon>
        <taxon>Bifidobacterium</taxon>
    </lineage>
</organism>
<sequence>MTNTARPRAMRQYRELSAMLAFLNDEWDLSGEFGGPTFLWDDSIGECSAHDDETRADLPVAPAEQAKTVIGTPMQWYFESLAASVPGAVREADHVDIPRNLMPTFRLDTQALAGVDAVVANAMASNRWLDGVRNLTTAVRLTAQFISSCMDRDQEALDYLKELIQNVRIYMDSVARNADPATSALALRIVTETACLEDFRFNPMPMVELLACTLSFVRWDDTRVLAYDALNHATRVMDGMVAGYGDAVEMDERFHELFGIYADQFDDLSDSSDFDDYEDALSFPGDERELQLQAHHQFTQAVELLRHDLLRMGGDDDAADELLLRHADQAPLADTYAARLLQAGRFEDLLAFTDKVLADTPNRFTIMFPEELVPYEWESLRELALQGLDRRDALREMYRRRIVEASDGTDLRALSNLRRLSGRDWKNQVAQIVEAYQDGKDRMMRNPVYERLLISQGMHEEAVRYLTTFPEALPDLSGI</sequence>
<protein>
    <submittedName>
        <fullName evidence="1">Uncharacterized protein</fullName>
    </submittedName>
</protein>
<dbReference type="Proteomes" id="UP000029067">
    <property type="component" value="Unassembled WGS sequence"/>
</dbReference>
<name>A0A087AYN9_9BIFI</name>
<dbReference type="OrthoDB" id="3238125at2"/>
<reference evidence="1 2" key="1">
    <citation type="submission" date="2014-03" db="EMBL/GenBank/DDBJ databases">
        <title>Genomics of Bifidobacteria.</title>
        <authorList>
            <person name="Ventura M."/>
            <person name="Milani C."/>
            <person name="Lugli G.A."/>
        </authorList>
    </citation>
    <scope>NUCLEOTIDE SEQUENCE [LARGE SCALE GENOMIC DNA]</scope>
    <source>
        <strain evidence="1 2">LMG 10738</strain>
    </source>
</reference>
<dbReference type="EMBL" id="JGYV01000006">
    <property type="protein sequence ID" value="KFI63889.1"/>
    <property type="molecule type" value="Genomic_DNA"/>
</dbReference>
<evidence type="ECO:0000313" key="1">
    <source>
        <dbReference type="EMBL" id="KFI63889.1"/>
    </source>
</evidence>
<dbReference type="RefSeq" id="WP_033517301.1">
    <property type="nucleotide sequence ID" value="NZ_JGYV01000006.1"/>
</dbReference>
<keyword evidence="2" id="KW-1185">Reference proteome</keyword>
<proteinExistence type="predicted"/>
<comment type="caution">
    <text evidence="1">The sequence shown here is derived from an EMBL/GenBank/DDBJ whole genome shotgun (WGS) entry which is preliminary data.</text>
</comment>
<gene>
    <name evidence="1" type="ORF">BCUN_1501</name>
</gene>
<accession>A0A087AYN9</accession>
<evidence type="ECO:0000313" key="2">
    <source>
        <dbReference type="Proteomes" id="UP000029067"/>
    </source>
</evidence>
<dbReference type="eggNOG" id="COG4279">
    <property type="taxonomic scope" value="Bacteria"/>
</dbReference>
<dbReference type="AlphaFoldDB" id="A0A087AYN9"/>